<reference evidence="1 2" key="1">
    <citation type="journal article" date="2023" name="Mol. Ecol. Resour.">
        <title>Chromosome-level genome assembly of a triploid poplar Populus alba 'Berolinensis'.</title>
        <authorList>
            <person name="Chen S."/>
            <person name="Yu Y."/>
            <person name="Wang X."/>
            <person name="Wang S."/>
            <person name="Zhang T."/>
            <person name="Zhou Y."/>
            <person name="He R."/>
            <person name="Meng N."/>
            <person name="Wang Y."/>
            <person name="Liu W."/>
            <person name="Liu Z."/>
            <person name="Liu J."/>
            <person name="Guo Q."/>
            <person name="Huang H."/>
            <person name="Sederoff R.R."/>
            <person name="Wang G."/>
            <person name="Qu G."/>
            <person name="Chen S."/>
        </authorList>
    </citation>
    <scope>NUCLEOTIDE SEQUENCE [LARGE SCALE GENOMIC DNA]</scope>
    <source>
        <strain evidence="1">SC-2020</strain>
    </source>
</reference>
<evidence type="ECO:0000313" key="1">
    <source>
        <dbReference type="EMBL" id="KAJ6958650.1"/>
    </source>
</evidence>
<evidence type="ECO:0000313" key="2">
    <source>
        <dbReference type="Proteomes" id="UP001164929"/>
    </source>
</evidence>
<sequence>MLVPRKDVMGGIFWKLTSIWRLSESML</sequence>
<dbReference type="EMBL" id="JAQIZT010000018">
    <property type="protein sequence ID" value="KAJ6958650.1"/>
    <property type="molecule type" value="Genomic_DNA"/>
</dbReference>
<dbReference type="AlphaFoldDB" id="A0AAD6LDF9"/>
<organism evidence="1 2">
    <name type="scientific">Populus alba x Populus x berolinensis</name>
    <dbReference type="NCBI Taxonomy" id="444605"/>
    <lineage>
        <taxon>Eukaryota</taxon>
        <taxon>Viridiplantae</taxon>
        <taxon>Streptophyta</taxon>
        <taxon>Embryophyta</taxon>
        <taxon>Tracheophyta</taxon>
        <taxon>Spermatophyta</taxon>
        <taxon>Magnoliopsida</taxon>
        <taxon>eudicotyledons</taxon>
        <taxon>Gunneridae</taxon>
        <taxon>Pentapetalae</taxon>
        <taxon>rosids</taxon>
        <taxon>fabids</taxon>
        <taxon>Malpighiales</taxon>
        <taxon>Salicaceae</taxon>
        <taxon>Saliceae</taxon>
        <taxon>Populus</taxon>
    </lineage>
</organism>
<keyword evidence="2" id="KW-1185">Reference proteome</keyword>
<proteinExistence type="predicted"/>
<protein>
    <submittedName>
        <fullName evidence="1">Uncharacterized protein</fullName>
    </submittedName>
</protein>
<dbReference type="Proteomes" id="UP001164929">
    <property type="component" value="Chromosome 18"/>
</dbReference>
<gene>
    <name evidence="1" type="ORF">NC653_040332</name>
</gene>
<comment type="caution">
    <text evidence="1">The sequence shown here is derived from an EMBL/GenBank/DDBJ whole genome shotgun (WGS) entry which is preliminary data.</text>
</comment>
<name>A0AAD6LDF9_9ROSI</name>
<accession>A0AAD6LDF9</accession>